<dbReference type="Proteomes" id="UP000267342">
    <property type="component" value="Chromosome"/>
</dbReference>
<keyword evidence="1" id="KW-0547">Nucleotide-binding</keyword>
<keyword evidence="2" id="KW-1185">Reference proteome</keyword>
<protein>
    <submittedName>
        <fullName evidence="1">Superfamily I DNA and RNA helicases</fullName>
    </submittedName>
</protein>
<dbReference type="EMBL" id="AP018933">
    <property type="protein sequence ID" value="BBG29943.1"/>
    <property type="molecule type" value="Genomic_DNA"/>
</dbReference>
<keyword evidence="1" id="KW-0378">Hydrolase</keyword>
<reference evidence="1 2" key="1">
    <citation type="submission" date="2018-09" db="EMBL/GenBank/DDBJ databases">
        <title>Zymobacter palmae IAM14233 (=T109) whole genome analysis.</title>
        <authorList>
            <person name="Yanase H."/>
        </authorList>
    </citation>
    <scope>NUCLEOTIDE SEQUENCE [LARGE SCALE GENOMIC DNA]</scope>
    <source>
        <strain evidence="1 2">IAM14233</strain>
    </source>
</reference>
<keyword evidence="1" id="KW-0067">ATP-binding</keyword>
<organism evidence="1 2">
    <name type="scientific">Zymobacter palmae</name>
    <dbReference type="NCBI Taxonomy" id="33074"/>
    <lineage>
        <taxon>Bacteria</taxon>
        <taxon>Pseudomonadati</taxon>
        <taxon>Pseudomonadota</taxon>
        <taxon>Gammaproteobacteria</taxon>
        <taxon>Oceanospirillales</taxon>
        <taxon>Halomonadaceae</taxon>
        <taxon>Zymobacter group</taxon>
        <taxon>Zymobacter</taxon>
    </lineage>
</organism>
<keyword evidence="1" id="KW-0347">Helicase</keyword>
<accession>A0A348HE91</accession>
<evidence type="ECO:0000313" key="2">
    <source>
        <dbReference type="Proteomes" id="UP000267342"/>
    </source>
</evidence>
<proteinExistence type="predicted"/>
<gene>
    <name evidence="1" type="ORF">ZBT109_1183</name>
</gene>
<dbReference type="KEGG" id="zpl:ZBT109_1183"/>
<dbReference type="GO" id="GO:0004386">
    <property type="term" value="F:helicase activity"/>
    <property type="evidence" value="ECO:0007669"/>
    <property type="project" value="UniProtKB-KW"/>
</dbReference>
<evidence type="ECO:0000313" key="1">
    <source>
        <dbReference type="EMBL" id="BBG29943.1"/>
    </source>
</evidence>
<sequence length="37" mass="3993">MGLASCKDQVIAGFQDVVVNLQSALNDVDLFPAWVPM</sequence>
<name>A0A348HE91_9GAMM</name>
<dbReference type="AlphaFoldDB" id="A0A348HE91"/>